<dbReference type="InterPro" id="IPR001810">
    <property type="entry name" value="F-box_dom"/>
</dbReference>
<feature type="compositionally biased region" description="Acidic residues" evidence="1">
    <location>
        <begin position="438"/>
        <end position="451"/>
    </location>
</feature>
<evidence type="ECO:0000313" key="3">
    <source>
        <dbReference type="EMBL" id="KZP12629.1"/>
    </source>
</evidence>
<evidence type="ECO:0000259" key="2">
    <source>
        <dbReference type="PROSITE" id="PS50181"/>
    </source>
</evidence>
<dbReference type="Pfam" id="PF12937">
    <property type="entry name" value="F-box-like"/>
    <property type="match status" value="1"/>
</dbReference>
<feature type="region of interest" description="Disordered" evidence="1">
    <location>
        <begin position="432"/>
        <end position="451"/>
    </location>
</feature>
<evidence type="ECO:0000313" key="4">
    <source>
        <dbReference type="Proteomes" id="UP000076532"/>
    </source>
</evidence>
<reference evidence="3 4" key="1">
    <citation type="journal article" date="2016" name="Mol. Biol. Evol.">
        <title>Comparative Genomics of Early-Diverging Mushroom-Forming Fungi Provides Insights into the Origins of Lignocellulose Decay Capabilities.</title>
        <authorList>
            <person name="Nagy L.G."/>
            <person name="Riley R."/>
            <person name="Tritt A."/>
            <person name="Adam C."/>
            <person name="Daum C."/>
            <person name="Floudas D."/>
            <person name="Sun H."/>
            <person name="Yadav J.S."/>
            <person name="Pangilinan J."/>
            <person name="Larsson K.H."/>
            <person name="Matsuura K."/>
            <person name="Barry K."/>
            <person name="Labutti K."/>
            <person name="Kuo R."/>
            <person name="Ohm R.A."/>
            <person name="Bhattacharya S.S."/>
            <person name="Shirouzu T."/>
            <person name="Yoshinaga Y."/>
            <person name="Martin F.M."/>
            <person name="Grigoriev I.V."/>
            <person name="Hibbett D.S."/>
        </authorList>
    </citation>
    <scope>NUCLEOTIDE SEQUENCE [LARGE SCALE GENOMIC DNA]</scope>
    <source>
        <strain evidence="3 4">CBS 109695</strain>
    </source>
</reference>
<dbReference type="PROSITE" id="PS50181">
    <property type="entry name" value="FBOX"/>
    <property type="match status" value="1"/>
</dbReference>
<feature type="domain" description="F-box" evidence="2">
    <location>
        <begin position="1"/>
        <end position="43"/>
    </location>
</feature>
<proteinExistence type="predicted"/>
<dbReference type="Proteomes" id="UP000076532">
    <property type="component" value="Unassembled WGS sequence"/>
</dbReference>
<dbReference type="SUPFAM" id="SSF81383">
    <property type="entry name" value="F-box domain"/>
    <property type="match status" value="1"/>
</dbReference>
<sequence>MLRLPEEIQTAAISRLSPYDLLHVAGVSHQLRLLALRLLWETVDSRNRCARRMLRGMLREGPPQERHLASHFLSTQRAVIRSQTLPLIRHLSIPGIVPLDLLRAGELTHLRSLDLIGIDLHKVYEGSLAGELPAVELSNLRELGIPVSAPTPHHCVIPVFRHVVDVAPKLTSVILRGTINSYVLGQVALLARLECLQLADHAYFPAQLAGPWDPIELRHLWKLHISGIQPFVLAMFHTITTTAVTHLHLNVRLDDASILMAGVMLYPSLTHLHLDIKGPGDDYVWTGPRILGKLKPIPNLVSFRFFVSGHVSHTERVNLTNTEAEYICQTWPNLLVVGVGLADHTFFLGILNLPHLQELELNAWRWAEGWVDTCHQLHPALCFLGFSGCPSGWCRHGPIELNLARFPNLQGPHIVPGHGGLGTSIPKWARSNTSSEFESTDDDDNAGGDDE</sequence>
<keyword evidence="4" id="KW-1185">Reference proteome</keyword>
<name>A0A166BGQ8_9AGAM</name>
<evidence type="ECO:0000256" key="1">
    <source>
        <dbReference type="SAM" id="MobiDB-lite"/>
    </source>
</evidence>
<dbReference type="SUPFAM" id="SSF52047">
    <property type="entry name" value="RNI-like"/>
    <property type="match status" value="1"/>
</dbReference>
<protein>
    <recommendedName>
        <fullName evidence="2">F-box domain-containing protein</fullName>
    </recommendedName>
</protein>
<dbReference type="AlphaFoldDB" id="A0A166BGQ8"/>
<gene>
    <name evidence="3" type="ORF">FIBSPDRAFT_898015</name>
</gene>
<dbReference type="InterPro" id="IPR036047">
    <property type="entry name" value="F-box-like_dom_sf"/>
</dbReference>
<dbReference type="Gene3D" id="3.80.10.10">
    <property type="entry name" value="Ribonuclease Inhibitor"/>
    <property type="match status" value="1"/>
</dbReference>
<dbReference type="InterPro" id="IPR032675">
    <property type="entry name" value="LRR_dom_sf"/>
</dbReference>
<accession>A0A166BGQ8</accession>
<organism evidence="3 4">
    <name type="scientific">Athelia psychrophila</name>
    <dbReference type="NCBI Taxonomy" id="1759441"/>
    <lineage>
        <taxon>Eukaryota</taxon>
        <taxon>Fungi</taxon>
        <taxon>Dikarya</taxon>
        <taxon>Basidiomycota</taxon>
        <taxon>Agaricomycotina</taxon>
        <taxon>Agaricomycetes</taxon>
        <taxon>Agaricomycetidae</taxon>
        <taxon>Atheliales</taxon>
        <taxon>Atheliaceae</taxon>
        <taxon>Athelia</taxon>
    </lineage>
</organism>
<dbReference type="EMBL" id="KV417644">
    <property type="protein sequence ID" value="KZP12629.1"/>
    <property type="molecule type" value="Genomic_DNA"/>
</dbReference>